<gene>
    <name evidence="1" type="ORF">POPTR_015G084100</name>
</gene>
<accession>B9IEZ1</accession>
<dbReference type="EMBL" id="CM009304">
    <property type="protein sequence ID" value="PNT01116.1"/>
    <property type="molecule type" value="Genomic_DNA"/>
</dbReference>
<dbReference type="PANTHER" id="PTHR38224:SF1">
    <property type="entry name" value="PHLOEM SPECIFIC PROTEIN"/>
    <property type="match status" value="1"/>
</dbReference>
<name>B9IEZ1_POPTR</name>
<dbReference type="InParanoid" id="B9IEZ1"/>
<dbReference type="Proteomes" id="UP000006729">
    <property type="component" value="Chromosome 15"/>
</dbReference>
<dbReference type="PANTHER" id="PTHR38224">
    <property type="entry name" value="PHLOEM SPECIFIC PROTEIN"/>
    <property type="match status" value="1"/>
</dbReference>
<keyword evidence="2" id="KW-1185">Reference proteome</keyword>
<evidence type="ECO:0000313" key="2">
    <source>
        <dbReference type="Proteomes" id="UP000006729"/>
    </source>
</evidence>
<sequence length="112" mass="12914">MSKGTVHQTRQQHGWDTTSDDYHAYISKLSRMPSVLHGAPQYPSVRKAFNNKRNPTKSPKKVQVTEQVQIIEQNGNQKSEVIEETVDHEAEGFIQQKHKGLELCKWKTFKLP</sequence>
<dbReference type="HOGENOM" id="CLU_140020_0_0_1"/>
<reference evidence="1 2" key="1">
    <citation type="journal article" date="2006" name="Science">
        <title>The genome of black cottonwood, Populus trichocarpa (Torr. &amp; Gray).</title>
        <authorList>
            <person name="Tuskan G.A."/>
            <person name="Difazio S."/>
            <person name="Jansson S."/>
            <person name="Bohlmann J."/>
            <person name="Grigoriev I."/>
            <person name="Hellsten U."/>
            <person name="Putnam N."/>
            <person name="Ralph S."/>
            <person name="Rombauts S."/>
            <person name="Salamov A."/>
            <person name="Schein J."/>
            <person name="Sterck L."/>
            <person name="Aerts A."/>
            <person name="Bhalerao R.R."/>
            <person name="Bhalerao R.P."/>
            <person name="Blaudez D."/>
            <person name="Boerjan W."/>
            <person name="Brun A."/>
            <person name="Brunner A."/>
            <person name="Busov V."/>
            <person name="Campbell M."/>
            <person name="Carlson J."/>
            <person name="Chalot M."/>
            <person name="Chapman J."/>
            <person name="Chen G.L."/>
            <person name="Cooper D."/>
            <person name="Coutinho P.M."/>
            <person name="Couturier J."/>
            <person name="Covert S."/>
            <person name="Cronk Q."/>
            <person name="Cunningham R."/>
            <person name="Davis J."/>
            <person name="Degroeve S."/>
            <person name="Dejardin A."/>
            <person name="Depamphilis C."/>
            <person name="Detter J."/>
            <person name="Dirks B."/>
            <person name="Dubchak I."/>
            <person name="Duplessis S."/>
            <person name="Ehlting J."/>
            <person name="Ellis B."/>
            <person name="Gendler K."/>
            <person name="Goodstein D."/>
            <person name="Gribskov M."/>
            <person name="Grimwood J."/>
            <person name="Groover A."/>
            <person name="Gunter L."/>
            <person name="Hamberger B."/>
            <person name="Heinze B."/>
            <person name="Helariutta Y."/>
            <person name="Henrissat B."/>
            <person name="Holligan D."/>
            <person name="Holt R."/>
            <person name="Huang W."/>
            <person name="Islam-Faridi N."/>
            <person name="Jones S."/>
            <person name="Jones-Rhoades M."/>
            <person name="Jorgensen R."/>
            <person name="Joshi C."/>
            <person name="Kangasjarvi J."/>
            <person name="Karlsson J."/>
            <person name="Kelleher C."/>
            <person name="Kirkpatrick R."/>
            <person name="Kirst M."/>
            <person name="Kohler A."/>
            <person name="Kalluri U."/>
            <person name="Larimer F."/>
            <person name="Leebens-Mack J."/>
            <person name="Leple J.C."/>
            <person name="Locascio P."/>
            <person name="Lou Y."/>
            <person name="Lucas S."/>
            <person name="Martin F."/>
            <person name="Montanini B."/>
            <person name="Napoli C."/>
            <person name="Nelson D.R."/>
            <person name="Nelson C."/>
            <person name="Nieminen K."/>
            <person name="Nilsson O."/>
            <person name="Pereda V."/>
            <person name="Peter G."/>
            <person name="Philippe R."/>
            <person name="Pilate G."/>
            <person name="Poliakov A."/>
            <person name="Razumovskaya J."/>
            <person name="Richardson P."/>
            <person name="Rinaldi C."/>
            <person name="Ritland K."/>
            <person name="Rouze P."/>
            <person name="Ryaboy D."/>
            <person name="Schmutz J."/>
            <person name="Schrader J."/>
            <person name="Segerman B."/>
            <person name="Shin H."/>
            <person name="Siddiqui A."/>
            <person name="Sterky F."/>
            <person name="Terry A."/>
            <person name="Tsai C.J."/>
            <person name="Uberbacher E."/>
            <person name="Unneberg P."/>
            <person name="Vahala J."/>
            <person name="Wall K."/>
            <person name="Wessler S."/>
            <person name="Yang G."/>
            <person name="Yin T."/>
            <person name="Douglas C."/>
            <person name="Marra M."/>
            <person name="Sandberg G."/>
            <person name="Van de Peer Y."/>
            <person name="Rokhsar D."/>
        </authorList>
    </citation>
    <scope>NUCLEOTIDE SEQUENCE [LARGE SCALE GENOMIC DNA]</scope>
    <source>
        <strain evidence="2">cv. Nisqually</strain>
    </source>
</reference>
<dbReference type="eggNOG" id="ENOG502S9E0">
    <property type="taxonomic scope" value="Eukaryota"/>
</dbReference>
<proteinExistence type="predicted"/>
<dbReference type="AlphaFoldDB" id="B9IEZ1"/>
<evidence type="ECO:0000313" key="1">
    <source>
        <dbReference type="EMBL" id="PNT01116.1"/>
    </source>
</evidence>
<protein>
    <submittedName>
        <fullName evidence="1">Uncharacterized protein</fullName>
    </submittedName>
</protein>
<organism evidence="1 2">
    <name type="scientific">Populus trichocarpa</name>
    <name type="common">Western balsam poplar</name>
    <name type="synonym">Populus balsamifera subsp. trichocarpa</name>
    <dbReference type="NCBI Taxonomy" id="3694"/>
    <lineage>
        <taxon>Eukaryota</taxon>
        <taxon>Viridiplantae</taxon>
        <taxon>Streptophyta</taxon>
        <taxon>Embryophyta</taxon>
        <taxon>Tracheophyta</taxon>
        <taxon>Spermatophyta</taxon>
        <taxon>Magnoliopsida</taxon>
        <taxon>eudicotyledons</taxon>
        <taxon>Gunneridae</taxon>
        <taxon>Pentapetalae</taxon>
        <taxon>rosids</taxon>
        <taxon>fabids</taxon>
        <taxon>Malpighiales</taxon>
        <taxon>Salicaceae</taxon>
        <taxon>Saliceae</taxon>
        <taxon>Populus</taxon>
    </lineage>
</organism>